<protein>
    <recommendedName>
        <fullName evidence="4">Serine/threonine-protein kinase TEL1</fullName>
        <ecNumber evidence="3">2.7.11.1</ecNumber>
    </recommendedName>
    <alternativeName>
        <fullName evidence="13">ATM homolog</fullName>
    </alternativeName>
    <alternativeName>
        <fullName evidence="15 16">DNA-damage checkpoint kinase TEL1</fullName>
    </alternativeName>
    <alternativeName>
        <fullName evidence="5">Serine/threonine-protein kinase tel1</fullName>
    </alternativeName>
    <alternativeName>
        <fullName evidence="14">Telomere length regulation protein 1</fullName>
    </alternativeName>
</protein>
<dbReference type="PROSITE" id="PS51189">
    <property type="entry name" value="FAT"/>
    <property type="match status" value="1"/>
</dbReference>
<feature type="domain" description="PI3K/PI4K catalytic" evidence="21">
    <location>
        <begin position="480"/>
        <end position="789"/>
    </location>
</feature>
<dbReference type="SMART" id="SM01343">
    <property type="entry name" value="FATC"/>
    <property type="match status" value="1"/>
</dbReference>
<dbReference type="STRING" id="1344416.A0A139AF56"/>
<dbReference type="GO" id="GO:0005524">
    <property type="term" value="F:ATP binding"/>
    <property type="evidence" value="ECO:0007669"/>
    <property type="project" value="UniProtKB-KW"/>
</dbReference>
<feature type="domain" description="FAT" evidence="22">
    <location>
        <begin position="1"/>
        <end position="369"/>
    </location>
</feature>
<keyword evidence="8" id="KW-0547">Nucleotide-binding</keyword>
<comment type="subcellular location">
    <subcellularLocation>
        <location evidence="1">Nucleus</location>
    </subcellularLocation>
</comment>
<evidence type="ECO:0000256" key="19">
    <source>
        <dbReference type="SAM" id="Coils"/>
    </source>
</evidence>
<dbReference type="PANTHER" id="PTHR37079">
    <property type="entry name" value="SERINE/THREONINE-PROTEIN KINASE ATM"/>
    <property type="match status" value="1"/>
</dbReference>
<evidence type="ECO:0000256" key="15">
    <source>
        <dbReference type="ARBA" id="ARBA00031460"/>
    </source>
</evidence>
<feature type="compositionally biased region" description="Low complexity" evidence="20">
    <location>
        <begin position="789"/>
        <end position="808"/>
    </location>
</feature>
<evidence type="ECO:0000256" key="14">
    <source>
        <dbReference type="ARBA" id="ARBA00030222"/>
    </source>
</evidence>
<keyword evidence="25" id="KW-1185">Reference proteome</keyword>
<evidence type="ECO:0000256" key="13">
    <source>
        <dbReference type="ARBA" id="ARBA00030020"/>
    </source>
</evidence>
<dbReference type="GO" id="GO:0005634">
    <property type="term" value="C:nucleus"/>
    <property type="evidence" value="ECO:0007669"/>
    <property type="project" value="UniProtKB-SubCell"/>
</dbReference>
<dbReference type="PROSITE" id="PS00916">
    <property type="entry name" value="PI3_4_KINASE_2"/>
    <property type="match status" value="1"/>
</dbReference>
<dbReference type="InterPro" id="IPR038980">
    <property type="entry name" value="ATM_plant"/>
</dbReference>
<dbReference type="PANTHER" id="PTHR37079:SF4">
    <property type="entry name" value="SERINE_THREONINE-PROTEIN KINASE ATM"/>
    <property type="match status" value="1"/>
</dbReference>
<accession>A0A139AF56</accession>
<comment type="catalytic activity">
    <reaction evidence="18">
        <text>L-seryl-[protein] + ATP = O-phospho-L-seryl-[protein] + ADP + H(+)</text>
        <dbReference type="Rhea" id="RHEA:17989"/>
        <dbReference type="Rhea" id="RHEA-COMP:9863"/>
        <dbReference type="Rhea" id="RHEA-COMP:11604"/>
        <dbReference type="ChEBI" id="CHEBI:15378"/>
        <dbReference type="ChEBI" id="CHEBI:29999"/>
        <dbReference type="ChEBI" id="CHEBI:30616"/>
        <dbReference type="ChEBI" id="CHEBI:83421"/>
        <dbReference type="ChEBI" id="CHEBI:456216"/>
        <dbReference type="EC" id="2.7.11.1"/>
    </reaction>
</comment>
<dbReference type="SUPFAM" id="SSF56112">
    <property type="entry name" value="Protein kinase-like (PK-like)"/>
    <property type="match status" value="1"/>
</dbReference>
<dbReference type="InterPro" id="IPR044107">
    <property type="entry name" value="PIKKc_ATM"/>
</dbReference>
<evidence type="ECO:0000256" key="11">
    <source>
        <dbReference type="ARBA" id="ARBA00022840"/>
    </source>
</evidence>
<dbReference type="PROSITE" id="PS50290">
    <property type="entry name" value="PI3_4_KINASE_3"/>
    <property type="match status" value="1"/>
</dbReference>
<evidence type="ECO:0000259" key="22">
    <source>
        <dbReference type="PROSITE" id="PS51189"/>
    </source>
</evidence>
<dbReference type="InterPro" id="IPR000403">
    <property type="entry name" value="PI3/4_kinase_cat_dom"/>
</dbReference>
<dbReference type="OrthoDB" id="381190at2759"/>
<comment type="catalytic activity">
    <reaction evidence="17">
        <text>L-threonyl-[protein] + ATP = O-phospho-L-threonyl-[protein] + ADP + H(+)</text>
        <dbReference type="Rhea" id="RHEA:46608"/>
        <dbReference type="Rhea" id="RHEA-COMP:11060"/>
        <dbReference type="Rhea" id="RHEA-COMP:11605"/>
        <dbReference type="ChEBI" id="CHEBI:15378"/>
        <dbReference type="ChEBI" id="CHEBI:30013"/>
        <dbReference type="ChEBI" id="CHEBI:30616"/>
        <dbReference type="ChEBI" id="CHEBI:61977"/>
        <dbReference type="ChEBI" id="CHEBI:456216"/>
        <dbReference type="EC" id="2.7.11.1"/>
    </reaction>
</comment>
<keyword evidence="7" id="KW-0808">Transferase</keyword>
<evidence type="ECO:0000256" key="2">
    <source>
        <dbReference type="ARBA" id="ARBA00010769"/>
    </source>
</evidence>
<dbReference type="Proteomes" id="UP000070544">
    <property type="component" value="Unassembled WGS sequence"/>
</dbReference>
<evidence type="ECO:0000256" key="12">
    <source>
        <dbReference type="ARBA" id="ARBA00023242"/>
    </source>
</evidence>
<dbReference type="AlphaFoldDB" id="A0A139AF56"/>
<dbReference type="GO" id="GO:0004674">
    <property type="term" value="F:protein serine/threonine kinase activity"/>
    <property type="evidence" value="ECO:0007669"/>
    <property type="project" value="UniProtKB-KW"/>
</dbReference>
<feature type="region of interest" description="Disordered" evidence="20">
    <location>
        <begin position="370"/>
        <end position="392"/>
    </location>
</feature>
<dbReference type="InterPro" id="IPR014009">
    <property type="entry name" value="PIK_FAT"/>
</dbReference>
<dbReference type="OMA" id="SETRIRC"/>
<dbReference type="InterPro" id="IPR011009">
    <property type="entry name" value="Kinase-like_dom_sf"/>
</dbReference>
<dbReference type="InterPro" id="IPR003152">
    <property type="entry name" value="FATC_dom"/>
</dbReference>
<dbReference type="Pfam" id="PF00454">
    <property type="entry name" value="PI3_PI4_kinase"/>
    <property type="match status" value="1"/>
</dbReference>
<feature type="region of interest" description="Disordered" evidence="20">
    <location>
        <begin position="785"/>
        <end position="808"/>
    </location>
</feature>
<comment type="similarity">
    <text evidence="2">Belongs to the PI3/PI4-kinase family. ATM subfamily.</text>
</comment>
<name>A0A139AF56_GONPJ</name>
<evidence type="ECO:0000256" key="5">
    <source>
        <dbReference type="ARBA" id="ARBA00020288"/>
    </source>
</evidence>
<evidence type="ECO:0000259" key="21">
    <source>
        <dbReference type="PROSITE" id="PS50290"/>
    </source>
</evidence>
<dbReference type="EMBL" id="KQ965764">
    <property type="protein sequence ID" value="KXS15053.1"/>
    <property type="molecule type" value="Genomic_DNA"/>
</dbReference>
<sequence>MSSNWEFTNAVEPALQARTIILRSAVSNQSNETAKGNLMDASIRHLFICTRLARKSGSMQIALNNLTALHNAIAPHLDTDAVKFGGYAREEAKCWAALGQRLLAIKKLRYSISLVHSLTEGKDGFSPSQPSEVALVLSRLYRLLGRYVGIERLEQASDVIENYLSAAIEIHDSSNVGSFKELATFADAHYVKSIESRTLEDTTALLNEKLQELASLKEQLRHVAKTDQMCRSLESARRRTELQLENDKTEVNRLTEERSSFLIHAVENYLKVLQLGALERHNQVVFRLSSLWLGNSEDLATNEIVEAHIENVASWKFVELVHQFSAHLGRSTGTDGSDLFQDILFKLLVRLANDHPHHTLPIIFALKNSSPTDLAPSSSSSRSRGGTGNNMRSSEAQMILDSVQSMPKGPARVLELDAVLSGYIEVADKKLAKDASRKPISLHGMKLSYLKDLSSCAIVTKDLPPDPSGKYDKVVTIHRFKSEITLVGGITVPKKIECVGSDGMVYSQLVKGNEDVRQDTVLSRIFKVVDRLLKRNNETRSRKLSIRSYKVLPLTGNSGILEWVNNTRPIGDCMLELQARYNDRDIPPIEARKMLQEEHSRKGADKDTKLRVFQHILSRFKPAFRYFFMERWWKPQDWFDRRQTFVKSCATMSIVGWLVGLGDRHTQNILLDTSTAEVIHIDFGIAFEFGKLLTTPELVPFRLTQNMVDGMGITGVEGTFKKTCEEVLKLLRSEAASYMLITVLDVFRYDPLQKWTIAKSKARRARTLDDADPVTEYSPAVSTSRRVAASHVAPSSTSSSLGRSQLGTESNKEAERCLAIVKSKLANHVSVHCTVNDLVQNARSQEQLSLMFPGWQPFV</sequence>
<dbReference type="PROSITE" id="PS51190">
    <property type="entry name" value="FATC"/>
    <property type="match status" value="1"/>
</dbReference>
<evidence type="ECO:0000256" key="7">
    <source>
        <dbReference type="ARBA" id="ARBA00022679"/>
    </source>
</evidence>
<dbReference type="EC" id="2.7.11.1" evidence="3"/>
<gene>
    <name evidence="24" type="ORF">M427DRAFT_112071</name>
</gene>
<dbReference type="Gene3D" id="3.30.1010.10">
    <property type="entry name" value="Phosphatidylinositol 3-kinase Catalytic Subunit, Chain A, domain 4"/>
    <property type="match status" value="1"/>
</dbReference>
<evidence type="ECO:0000313" key="25">
    <source>
        <dbReference type="Proteomes" id="UP000070544"/>
    </source>
</evidence>
<keyword evidence="19" id="KW-0175">Coiled coil</keyword>
<dbReference type="Pfam" id="PF02260">
    <property type="entry name" value="FATC"/>
    <property type="match status" value="1"/>
</dbReference>
<dbReference type="Pfam" id="PF02259">
    <property type="entry name" value="FAT"/>
    <property type="match status" value="1"/>
</dbReference>
<evidence type="ECO:0000256" key="6">
    <source>
        <dbReference type="ARBA" id="ARBA00022527"/>
    </source>
</evidence>
<evidence type="ECO:0000256" key="9">
    <source>
        <dbReference type="ARBA" id="ARBA00022763"/>
    </source>
</evidence>
<dbReference type="InterPro" id="IPR018936">
    <property type="entry name" value="PI3/4_kinase_CS"/>
</dbReference>
<evidence type="ECO:0000256" key="18">
    <source>
        <dbReference type="ARBA" id="ARBA00048679"/>
    </source>
</evidence>
<evidence type="ECO:0000256" key="16">
    <source>
        <dbReference type="ARBA" id="ARBA00032467"/>
    </source>
</evidence>
<keyword evidence="12" id="KW-0539">Nucleus</keyword>
<dbReference type="InterPro" id="IPR036940">
    <property type="entry name" value="PI3/4_kinase_cat_sf"/>
</dbReference>
<reference evidence="24 25" key="1">
    <citation type="journal article" date="2015" name="Genome Biol. Evol.">
        <title>Phylogenomic analyses indicate that early fungi evolved digesting cell walls of algal ancestors of land plants.</title>
        <authorList>
            <person name="Chang Y."/>
            <person name="Wang S."/>
            <person name="Sekimoto S."/>
            <person name="Aerts A.L."/>
            <person name="Choi C."/>
            <person name="Clum A."/>
            <person name="LaButti K.M."/>
            <person name="Lindquist E.A."/>
            <person name="Yee Ngan C."/>
            <person name="Ohm R.A."/>
            <person name="Salamov A.A."/>
            <person name="Grigoriev I.V."/>
            <person name="Spatafora J.W."/>
            <person name="Berbee M.L."/>
        </authorList>
    </citation>
    <scope>NUCLEOTIDE SEQUENCE [LARGE SCALE GENOMIC DNA]</scope>
    <source>
        <strain evidence="24 25">JEL478</strain>
    </source>
</reference>
<dbReference type="Gene3D" id="1.10.1070.11">
    <property type="entry name" value="Phosphatidylinositol 3-/4-kinase, catalytic domain"/>
    <property type="match status" value="1"/>
</dbReference>
<organism evidence="24 25">
    <name type="scientific">Gonapodya prolifera (strain JEL478)</name>
    <name type="common">Monoblepharis prolifera</name>
    <dbReference type="NCBI Taxonomy" id="1344416"/>
    <lineage>
        <taxon>Eukaryota</taxon>
        <taxon>Fungi</taxon>
        <taxon>Fungi incertae sedis</taxon>
        <taxon>Chytridiomycota</taxon>
        <taxon>Chytridiomycota incertae sedis</taxon>
        <taxon>Monoblepharidomycetes</taxon>
        <taxon>Monoblepharidales</taxon>
        <taxon>Gonapodyaceae</taxon>
        <taxon>Gonapodya</taxon>
    </lineage>
</organism>
<evidence type="ECO:0000313" key="24">
    <source>
        <dbReference type="EMBL" id="KXS15053.1"/>
    </source>
</evidence>
<keyword evidence="9" id="KW-0227">DNA damage</keyword>
<evidence type="ECO:0000256" key="8">
    <source>
        <dbReference type="ARBA" id="ARBA00022741"/>
    </source>
</evidence>
<evidence type="ECO:0000256" key="4">
    <source>
        <dbReference type="ARBA" id="ARBA00014619"/>
    </source>
</evidence>
<dbReference type="GO" id="GO:0035556">
    <property type="term" value="P:intracellular signal transduction"/>
    <property type="evidence" value="ECO:0007669"/>
    <property type="project" value="UniProtKB-ARBA"/>
</dbReference>
<evidence type="ECO:0000256" key="1">
    <source>
        <dbReference type="ARBA" id="ARBA00004123"/>
    </source>
</evidence>
<dbReference type="CDD" id="cd05171">
    <property type="entry name" value="PIKKc_ATM"/>
    <property type="match status" value="1"/>
</dbReference>
<feature type="coiled-coil region" evidence="19">
    <location>
        <begin position="199"/>
        <end position="257"/>
    </location>
</feature>
<evidence type="ECO:0000259" key="23">
    <source>
        <dbReference type="PROSITE" id="PS51190"/>
    </source>
</evidence>
<evidence type="ECO:0000256" key="17">
    <source>
        <dbReference type="ARBA" id="ARBA00047899"/>
    </source>
</evidence>
<dbReference type="InterPro" id="IPR003151">
    <property type="entry name" value="PIK-rel_kinase_FAT"/>
</dbReference>
<feature type="domain" description="FATC" evidence="23">
    <location>
        <begin position="827"/>
        <end position="859"/>
    </location>
</feature>
<keyword evidence="6" id="KW-0723">Serine/threonine-protein kinase</keyword>
<evidence type="ECO:0000256" key="10">
    <source>
        <dbReference type="ARBA" id="ARBA00022777"/>
    </source>
</evidence>
<evidence type="ECO:0000256" key="20">
    <source>
        <dbReference type="SAM" id="MobiDB-lite"/>
    </source>
</evidence>
<dbReference type="SMART" id="SM00146">
    <property type="entry name" value="PI3Kc"/>
    <property type="match status" value="1"/>
</dbReference>
<proteinExistence type="inferred from homology"/>
<dbReference type="GO" id="GO:0006281">
    <property type="term" value="P:DNA repair"/>
    <property type="evidence" value="ECO:0007669"/>
    <property type="project" value="InterPro"/>
</dbReference>
<feature type="compositionally biased region" description="Low complexity" evidence="20">
    <location>
        <begin position="377"/>
        <end position="392"/>
    </location>
</feature>
<keyword evidence="10 24" id="KW-0418">Kinase</keyword>
<evidence type="ECO:0000256" key="3">
    <source>
        <dbReference type="ARBA" id="ARBA00012513"/>
    </source>
</evidence>
<keyword evidence="11" id="KW-0067">ATP-binding</keyword>